<organism evidence="1 2">
    <name type="scientific">Spiribacter salinus</name>
    <dbReference type="NCBI Taxonomy" id="1335746"/>
    <lineage>
        <taxon>Bacteria</taxon>
        <taxon>Pseudomonadati</taxon>
        <taxon>Pseudomonadota</taxon>
        <taxon>Gammaproteobacteria</taxon>
        <taxon>Chromatiales</taxon>
        <taxon>Ectothiorhodospiraceae</taxon>
        <taxon>Spiribacter</taxon>
    </lineage>
</organism>
<dbReference type="Proteomes" id="UP000315400">
    <property type="component" value="Unassembled WGS sequence"/>
</dbReference>
<proteinExistence type="predicted"/>
<reference evidence="1 2" key="1">
    <citation type="submission" date="2019-06" db="EMBL/GenBank/DDBJ databases">
        <title>Metagenome assembled Genome of Spiribacter salinus SL48-SHIP from the microbial mat of Salt Lake 48 (Novosibirsk region, Russia).</title>
        <authorList>
            <person name="Shipova A."/>
            <person name="Rozanov A.S."/>
            <person name="Bryanskaya A.V."/>
            <person name="Peltek S.E."/>
        </authorList>
    </citation>
    <scope>NUCLEOTIDE SEQUENCE [LARGE SCALE GENOMIC DNA]</scope>
    <source>
        <strain evidence="1">SL48-SHIP-2</strain>
    </source>
</reference>
<gene>
    <name evidence="1" type="ORF">FKY71_12660</name>
</gene>
<dbReference type="AlphaFoldDB" id="A0A540VPF5"/>
<dbReference type="Pfam" id="PF11367">
    <property type="entry name" value="Tail_completion_gp17"/>
    <property type="match status" value="1"/>
</dbReference>
<dbReference type="InterPro" id="IPR021508">
    <property type="entry name" value="Gp17-like"/>
</dbReference>
<name>A0A540VPF5_9GAMM</name>
<dbReference type="InterPro" id="IPR053745">
    <property type="entry name" value="Viral_Tail_Comp_sf"/>
</dbReference>
<dbReference type="EMBL" id="VIFK01000159">
    <property type="protein sequence ID" value="TQE98654.1"/>
    <property type="molecule type" value="Genomic_DNA"/>
</dbReference>
<comment type="caution">
    <text evidence="1">The sequence shown here is derived from an EMBL/GenBank/DDBJ whole genome shotgun (WGS) entry which is preliminary data.</text>
</comment>
<protein>
    <submittedName>
        <fullName evidence="1">DUF3168 domain-containing protein</fullName>
    </submittedName>
</protein>
<evidence type="ECO:0000313" key="1">
    <source>
        <dbReference type="EMBL" id="TQE98654.1"/>
    </source>
</evidence>
<sequence>MRALALQKAIFSALADISVPVFDKVPQDQPYPYVTYVSADTADADFLVERMDEVSVTIQAWSRAGGQQEVQEIMAEIVERLDRKKLPLDSGNLINLRVTRTRTAREDDTETYMGQVSTLAQIHE</sequence>
<evidence type="ECO:0000313" key="2">
    <source>
        <dbReference type="Proteomes" id="UP000315400"/>
    </source>
</evidence>
<accession>A0A540VPF5</accession>
<dbReference type="Gene3D" id="3.30.2000.30">
    <property type="match status" value="1"/>
</dbReference>